<organism evidence="2 3">
    <name type="scientific">Dillenia turbinata</name>
    <dbReference type="NCBI Taxonomy" id="194707"/>
    <lineage>
        <taxon>Eukaryota</taxon>
        <taxon>Viridiplantae</taxon>
        <taxon>Streptophyta</taxon>
        <taxon>Embryophyta</taxon>
        <taxon>Tracheophyta</taxon>
        <taxon>Spermatophyta</taxon>
        <taxon>Magnoliopsida</taxon>
        <taxon>eudicotyledons</taxon>
        <taxon>Gunneridae</taxon>
        <taxon>Pentapetalae</taxon>
        <taxon>Dilleniales</taxon>
        <taxon>Dilleniaceae</taxon>
        <taxon>Dillenia</taxon>
    </lineage>
</organism>
<evidence type="ECO:0000313" key="2">
    <source>
        <dbReference type="EMBL" id="KAK6924789.1"/>
    </source>
</evidence>
<comment type="caution">
    <text evidence="2">The sequence shown here is derived from an EMBL/GenBank/DDBJ whole genome shotgun (WGS) entry which is preliminary data.</text>
</comment>
<reference evidence="2 3" key="1">
    <citation type="submission" date="2023-12" db="EMBL/GenBank/DDBJ databases">
        <title>A high-quality genome assembly for Dillenia turbinata (Dilleniales).</title>
        <authorList>
            <person name="Chanderbali A."/>
        </authorList>
    </citation>
    <scope>NUCLEOTIDE SEQUENCE [LARGE SCALE GENOMIC DNA]</scope>
    <source>
        <strain evidence="2">LSX21</strain>
        <tissue evidence="2">Leaf</tissue>
    </source>
</reference>
<accession>A0AAN8V1H5</accession>
<name>A0AAN8V1H5_9MAGN</name>
<feature type="transmembrane region" description="Helical" evidence="1">
    <location>
        <begin position="255"/>
        <end position="272"/>
    </location>
</feature>
<dbReference type="SUPFAM" id="SSF48403">
    <property type="entry name" value="Ankyrin repeat"/>
    <property type="match status" value="1"/>
</dbReference>
<dbReference type="PANTHER" id="PTHR24128">
    <property type="entry name" value="HOMEOBOX PROTEIN WARIAI"/>
    <property type="match status" value="1"/>
</dbReference>
<dbReference type="Pfam" id="PF12796">
    <property type="entry name" value="Ank_2"/>
    <property type="match status" value="2"/>
</dbReference>
<dbReference type="Proteomes" id="UP001370490">
    <property type="component" value="Unassembled WGS sequence"/>
</dbReference>
<gene>
    <name evidence="2" type="ORF">RJ641_009115</name>
</gene>
<dbReference type="AlphaFoldDB" id="A0AAN8V1H5"/>
<dbReference type="Gene3D" id="1.25.40.20">
    <property type="entry name" value="Ankyrin repeat-containing domain"/>
    <property type="match status" value="1"/>
</dbReference>
<dbReference type="SMART" id="SM00248">
    <property type="entry name" value="ANK"/>
    <property type="match status" value="4"/>
</dbReference>
<sequence>MDENLRAASEQGNVERLYELIRQDPDVLESINNQRFAHTPLHEAASRGHTMFMLEVMRLMPSFGTKLNPDGFSPIHLALQSPDDRTLTILQLIRANGDVIRVKGRMGMTALHWVAQSGDINLLAKFLKACPESIEDLTDKFETALHVAVKNQKVDAVKVIVGWLKYGSLYYSLDLKKNVRNFEGKTALDVLDEQQGQMDPDIAGKIRKVLRNAGVKKAGHSLAGSSRLSNRLISTIGTWRLWFYHLEIMTDDVRNALLVVAVLIATATYQVGLNPSDALLHPKNSGSSDFPLSLNHILLNLSIMIIAALLPPEPSTLRIVLALTLLYMGLSYTVSVTVIIPRLMSKIVAVICLLITSTYHIVFMIVIHVGKGLQNNSEGLVELTEN</sequence>
<keyword evidence="1" id="KW-1133">Transmembrane helix</keyword>
<dbReference type="EMBL" id="JBAMMX010000016">
    <property type="protein sequence ID" value="KAK6924789.1"/>
    <property type="molecule type" value="Genomic_DNA"/>
</dbReference>
<keyword evidence="3" id="KW-1185">Reference proteome</keyword>
<feature type="transmembrane region" description="Helical" evidence="1">
    <location>
        <begin position="347"/>
        <end position="367"/>
    </location>
</feature>
<dbReference type="InterPro" id="IPR002110">
    <property type="entry name" value="Ankyrin_rpt"/>
</dbReference>
<proteinExistence type="predicted"/>
<feature type="transmembrane region" description="Helical" evidence="1">
    <location>
        <begin position="317"/>
        <end position="341"/>
    </location>
</feature>
<keyword evidence="1" id="KW-0812">Transmembrane</keyword>
<protein>
    <submittedName>
        <fullName evidence="2">Ankyrin repeat</fullName>
    </submittedName>
</protein>
<dbReference type="InterPro" id="IPR036770">
    <property type="entry name" value="Ankyrin_rpt-contain_sf"/>
</dbReference>
<dbReference type="PANTHER" id="PTHR24128:SF24">
    <property type="entry name" value="ANKYRIN REPEAT PROTEIN"/>
    <property type="match status" value="1"/>
</dbReference>
<keyword evidence="1" id="KW-0472">Membrane</keyword>
<evidence type="ECO:0000256" key="1">
    <source>
        <dbReference type="SAM" id="Phobius"/>
    </source>
</evidence>
<evidence type="ECO:0000313" key="3">
    <source>
        <dbReference type="Proteomes" id="UP001370490"/>
    </source>
</evidence>